<dbReference type="EMBL" id="CAMPGE010006810">
    <property type="protein sequence ID" value="CAI2365707.1"/>
    <property type="molecule type" value="Genomic_DNA"/>
</dbReference>
<feature type="compositionally biased region" description="Polar residues" evidence="1">
    <location>
        <begin position="50"/>
        <end position="75"/>
    </location>
</feature>
<evidence type="ECO:0000256" key="1">
    <source>
        <dbReference type="SAM" id="MobiDB-lite"/>
    </source>
</evidence>
<protein>
    <submittedName>
        <fullName evidence="2">Uncharacterized protein</fullName>
    </submittedName>
</protein>
<name>A0AAD1UFJ7_EUPCR</name>
<evidence type="ECO:0000313" key="3">
    <source>
        <dbReference type="Proteomes" id="UP001295684"/>
    </source>
</evidence>
<feature type="compositionally biased region" description="Polar residues" evidence="1">
    <location>
        <begin position="535"/>
        <end position="552"/>
    </location>
</feature>
<keyword evidence="3" id="KW-1185">Reference proteome</keyword>
<dbReference type="AlphaFoldDB" id="A0AAD1UFJ7"/>
<proteinExistence type="predicted"/>
<reference evidence="2" key="1">
    <citation type="submission" date="2023-07" db="EMBL/GenBank/DDBJ databases">
        <authorList>
            <consortium name="AG Swart"/>
            <person name="Singh M."/>
            <person name="Singh A."/>
            <person name="Seah K."/>
            <person name="Emmerich C."/>
        </authorList>
    </citation>
    <scope>NUCLEOTIDE SEQUENCE</scope>
    <source>
        <strain evidence="2">DP1</strain>
    </source>
</reference>
<feature type="compositionally biased region" description="Basic and acidic residues" evidence="1">
    <location>
        <begin position="26"/>
        <end position="36"/>
    </location>
</feature>
<feature type="region of interest" description="Disordered" evidence="1">
    <location>
        <begin position="138"/>
        <end position="163"/>
    </location>
</feature>
<feature type="compositionally biased region" description="Basic and acidic residues" evidence="1">
    <location>
        <begin position="554"/>
        <end position="565"/>
    </location>
</feature>
<sequence length="627" mass="73348">MEYKKLSMLAKKSKKKTRNNLFTYNTEKDPSQKESYQKNQMNEGYAEKYNGNNKTAMNSHQGSCIQSSETSMQTPKTERDNYNTKRCLFSKNKRKKRKKNIGYACIEQKRKLQTKTRRKNDCNNYKTVPSKVKVVESEAGEEYNSYNPDKKPLPPPGHYSWKRPKQFLDTDLSSDHSPKDKRKNEYWSKQNIFNIEQDFGEPEQLDKELEGLEINEEGFDIGSEGNDGIFDIGAIDKNNYDNSDIDYSVTESQRESISMRGSIYSKKLSFMAKMSLMTQFQNCVDSIIMIQRFVRNSLFRKKISRSKELILALYKGWKVRKLLQDSEILNALMKVQDINGYIEELEYSEEFEELEQNKEDRRKIIEEFISLLDDHLKSGEENIEQSERRSRIYSFVKIVDETATEDENERDISVNLEELSQAFQRRSIPGKFYRSTIKNPSNFKQLISFNTGMIRNYHRMSVEAKDYQKLNFSGGFRNLSMNKCVEESENTSKKSGLSKDLELVRSNSTPRMAKTHKLQIPKEDDWNTTEKESHLATNKNKGIKTQRNNQRGSKSKDNTPVKDRSCSEKVKDYTILKGSLLEISRHVDLAFKEKIYTLGSNHKTEMKEKLKVLTEKLQKDFDNFCHK</sequence>
<feature type="compositionally biased region" description="Basic and acidic residues" evidence="1">
    <location>
        <begin position="520"/>
        <end position="534"/>
    </location>
</feature>
<feature type="region of interest" description="Disordered" evidence="1">
    <location>
        <begin position="487"/>
        <end position="565"/>
    </location>
</feature>
<feature type="region of interest" description="Disordered" evidence="1">
    <location>
        <begin position="1"/>
        <end position="98"/>
    </location>
</feature>
<dbReference type="Proteomes" id="UP001295684">
    <property type="component" value="Unassembled WGS sequence"/>
</dbReference>
<organism evidence="2 3">
    <name type="scientific">Euplotes crassus</name>
    <dbReference type="NCBI Taxonomy" id="5936"/>
    <lineage>
        <taxon>Eukaryota</taxon>
        <taxon>Sar</taxon>
        <taxon>Alveolata</taxon>
        <taxon>Ciliophora</taxon>
        <taxon>Intramacronucleata</taxon>
        <taxon>Spirotrichea</taxon>
        <taxon>Hypotrichia</taxon>
        <taxon>Euplotida</taxon>
        <taxon>Euplotidae</taxon>
        <taxon>Moneuplotes</taxon>
    </lineage>
</organism>
<gene>
    <name evidence="2" type="ORF">ECRASSUSDP1_LOCUS7005</name>
</gene>
<feature type="compositionally biased region" description="Low complexity" evidence="1">
    <location>
        <begin position="1"/>
        <end position="10"/>
    </location>
</feature>
<comment type="caution">
    <text evidence="2">The sequence shown here is derived from an EMBL/GenBank/DDBJ whole genome shotgun (WGS) entry which is preliminary data.</text>
</comment>
<evidence type="ECO:0000313" key="2">
    <source>
        <dbReference type="EMBL" id="CAI2365707.1"/>
    </source>
</evidence>
<accession>A0AAD1UFJ7</accession>
<feature type="compositionally biased region" description="Basic and acidic residues" evidence="1">
    <location>
        <begin position="487"/>
        <end position="503"/>
    </location>
</feature>